<proteinExistence type="predicted"/>
<keyword evidence="1" id="KW-0812">Transmembrane</keyword>
<keyword evidence="1" id="KW-1133">Transmembrane helix</keyword>
<evidence type="ECO:0000313" key="2">
    <source>
        <dbReference type="EMBL" id="OHX50615.1"/>
    </source>
</evidence>
<evidence type="ECO:0000256" key="1">
    <source>
        <dbReference type="SAM" id="Phobius"/>
    </source>
</evidence>
<feature type="transmembrane region" description="Helical" evidence="1">
    <location>
        <begin position="97"/>
        <end position="115"/>
    </location>
</feature>
<accession>A0ABX3CZ94</accession>
<gene>
    <name evidence="2" type="ORF">BBV17_06235</name>
</gene>
<feature type="transmembrane region" description="Helical" evidence="1">
    <location>
        <begin position="29"/>
        <end position="46"/>
    </location>
</feature>
<evidence type="ECO:0000313" key="3">
    <source>
        <dbReference type="Proteomes" id="UP000180194"/>
    </source>
</evidence>
<keyword evidence="1" id="KW-0472">Membrane</keyword>
<comment type="caution">
    <text evidence="2">The sequence shown here is derived from an EMBL/GenBank/DDBJ whole genome shotgun (WGS) entry which is preliminary data.</text>
</comment>
<sequence length="171" mass="20344">MQTSFVVFFIIVSLLFGAWKRLNEFYPTLLFWIIGDLLYASLLHDFRVWEFRPVWIDHFILPTHTIIATAIAFLIYPSVIVVYLGRFPKTIFKRIGWVVFWALIFEGIELIAYFNESIIHQYGWTLAYSFLFNIMTFSLLAIHKWKPWAAWALAFFSILLLWIIFDPPLPQ</sequence>
<feature type="transmembrane region" description="Helical" evidence="1">
    <location>
        <begin position="6"/>
        <end position="22"/>
    </location>
</feature>
<feature type="transmembrane region" description="Helical" evidence="1">
    <location>
        <begin position="148"/>
        <end position="165"/>
    </location>
</feature>
<feature type="transmembrane region" description="Helical" evidence="1">
    <location>
        <begin position="66"/>
        <end position="85"/>
    </location>
</feature>
<dbReference type="NCBIfam" id="NF041644">
    <property type="entry name" value="CBO0543_fam"/>
    <property type="match status" value="1"/>
</dbReference>
<dbReference type="RefSeq" id="WP_071155332.1">
    <property type="nucleotide sequence ID" value="NZ_MBRJ01000004.1"/>
</dbReference>
<keyword evidence="3" id="KW-1185">Reference proteome</keyword>
<organism evidence="2 3">
    <name type="scientific">Cytobacillus oceanisediminis</name>
    <dbReference type="NCBI Taxonomy" id="665099"/>
    <lineage>
        <taxon>Bacteria</taxon>
        <taxon>Bacillati</taxon>
        <taxon>Bacillota</taxon>
        <taxon>Bacilli</taxon>
        <taxon>Bacillales</taxon>
        <taxon>Bacillaceae</taxon>
        <taxon>Cytobacillus</taxon>
    </lineage>
</organism>
<feature type="transmembrane region" description="Helical" evidence="1">
    <location>
        <begin position="121"/>
        <end position="141"/>
    </location>
</feature>
<protein>
    <submittedName>
        <fullName evidence="2">Uncharacterized protein</fullName>
    </submittedName>
</protein>
<name>A0ABX3CZ94_9BACI</name>
<dbReference type="EMBL" id="MBRJ01000004">
    <property type="protein sequence ID" value="OHX50615.1"/>
    <property type="molecule type" value="Genomic_DNA"/>
</dbReference>
<dbReference type="InterPro" id="IPR048147">
    <property type="entry name" value="CBO0543-like"/>
</dbReference>
<reference evidence="2 3" key="1">
    <citation type="submission" date="2016-07" db="EMBL/GenBank/DDBJ databases">
        <title>Bacillus oceanisediminis whole genome.</title>
        <authorList>
            <person name="Pal Y."/>
            <person name="Verma A."/>
            <person name="Mual P."/>
            <person name="Srinivasan K."/>
        </authorList>
    </citation>
    <scope>NUCLEOTIDE SEQUENCE [LARGE SCALE GENOMIC DNA]</scope>
    <source>
        <strain evidence="2 3">Bhandara28</strain>
    </source>
</reference>
<dbReference type="Proteomes" id="UP000180194">
    <property type="component" value="Unassembled WGS sequence"/>
</dbReference>